<dbReference type="GO" id="GO:0008168">
    <property type="term" value="F:methyltransferase activity"/>
    <property type="evidence" value="ECO:0007669"/>
    <property type="project" value="UniProtKB-KW"/>
</dbReference>
<keyword evidence="1" id="KW-0808">Transferase</keyword>
<name>A0A6H1ZVW4_9ZZZZ</name>
<dbReference type="AlphaFoldDB" id="A0A6H1ZVW4"/>
<organism evidence="1">
    <name type="scientific">viral metagenome</name>
    <dbReference type="NCBI Taxonomy" id="1070528"/>
    <lineage>
        <taxon>unclassified sequences</taxon>
        <taxon>metagenomes</taxon>
        <taxon>organismal metagenomes</taxon>
    </lineage>
</organism>
<dbReference type="InterPro" id="IPR029063">
    <property type="entry name" value="SAM-dependent_MTases_sf"/>
</dbReference>
<protein>
    <submittedName>
        <fullName evidence="1">Putative methyltransferase</fullName>
    </submittedName>
</protein>
<accession>A0A6H1ZVW4</accession>
<keyword evidence="1" id="KW-0489">Methyltransferase</keyword>
<dbReference type="PANTHER" id="PTHR37909">
    <property type="entry name" value="S-ADENOSYL-L-METHIONINE-DEPENDENT METHYLTRANSFERASES SUPERFAMILY PROTEIN"/>
    <property type="match status" value="1"/>
</dbReference>
<gene>
    <name evidence="2" type="ORF">MM415A02278_0002</name>
    <name evidence="1" type="ORF">TM448A02229_0002</name>
    <name evidence="3" type="ORF">TM448B00541_0015</name>
</gene>
<reference evidence="1" key="1">
    <citation type="submission" date="2020-03" db="EMBL/GenBank/DDBJ databases">
        <title>The deep terrestrial virosphere.</title>
        <authorList>
            <person name="Holmfeldt K."/>
            <person name="Nilsson E."/>
            <person name="Simone D."/>
            <person name="Lopez-Fernandez M."/>
            <person name="Wu X."/>
            <person name="de Brujin I."/>
            <person name="Lundin D."/>
            <person name="Andersson A."/>
            <person name="Bertilsson S."/>
            <person name="Dopson M."/>
        </authorList>
    </citation>
    <scope>NUCLEOTIDE SEQUENCE</scope>
    <source>
        <strain evidence="2">MM415A02278</strain>
        <strain evidence="1">TM448A02229</strain>
        <strain evidence="3">TM448B00541</strain>
    </source>
</reference>
<dbReference type="EMBL" id="MT144631">
    <property type="protein sequence ID" value="QJH95861.1"/>
    <property type="molecule type" value="Genomic_DNA"/>
</dbReference>
<proteinExistence type="predicted"/>
<dbReference type="EMBL" id="MT142045">
    <property type="protein sequence ID" value="QJA73686.1"/>
    <property type="molecule type" value="Genomic_DNA"/>
</dbReference>
<evidence type="ECO:0000313" key="2">
    <source>
        <dbReference type="EMBL" id="QJA73686.1"/>
    </source>
</evidence>
<sequence length="178" mass="20771">MKYKRLEELRSELDRPSLLSLKDKKNIVGCEIGVQYGINAKNILENYDIEVFYLVDPYTEYLNTSGVANSLNEIKKVRDIARKYLKNYKNTIWIEEKSDIAIKYIPDNLDFVYIDGDHSYETTKKDIELYYPKVRSGGLVAGHDYKPQEIGVVKAVGEFFCGKTIFVGGKWDWWYIKE</sequence>
<dbReference type="EMBL" id="MT144278">
    <property type="protein sequence ID" value="QJA51619.1"/>
    <property type="molecule type" value="Genomic_DNA"/>
</dbReference>
<dbReference type="Pfam" id="PF13578">
    <property type="entry name" value="Methyltransf_24"/>
    <property type="match status" value="1"/>
</dbReference>
<dbReference type="SUPFAM" id="SSF53335">
    <property type="entry name" value="S-adenosyl-L-methionine-dependent methyltransferases"/>
    <property type="match status" value="1"/>
</dbReference>
<evidence type="ECO:0000313" key="3">
    <source>
        <dbReference type="EMBL" id="QJH95861.1"/>
    </source>
</evidence>
<dbReference type="PANTHER" id="PTHR37909:SF1">
    <property type="entry name" value="S-ADENOSYL-L-METHIONINE-DEPENDENT METHYLTRANSFERASES SUPERFAMILY PROTEIN"/>
    <property type="match status" value="1"/>
</dbReference>
<evidence type="ECO:0000313" key="1">
    <source>
        <dbReference type="EMBL" id="QJA51619.1"/>
    </source>
</evidence>
<dbReference type="GO" id="GO:0032259">
    <property type="term" value="P:methylation"/>
    <property type="evidence" value="ECO:0007669"/>
    <property type="project" value="UniProtKB-KW"/>
</dbReference>
<dbReference type="Gene3D" id="3.40.50.150">
    <property type="entry name" value="Vaccinia Virus protein VP39"/>
    <property type="match status" value="1"/>
</dbReference>